<feature type="region of interest" description="Disordered" evidence="4">
    <location>
        <begin position="1"/>
        <end position="27"/>
    </location>
</feature>
<dbReference type="SUPFAM" id="SSF53474">
    <property type="entry name" value="alpha/beta-Hydrolases"/>
    <property type="match status" value="1"/>
</dbReference>
<evidence type="ECO:0000313" key="6">
    <source>
        <dbReference type="EMBL" id="RUP06737.1"/>
    </source>
</evidence>
<dbReference type="Gene3D" id="3.40.50.1820">
    <property type="entry name" value="alpha/beta hydrolase"/>
    <property type="match status" value="1"/>
</dbReference>
<dbReference type="InterPro" id="IPR029058">
    <property type="entry name" value="AB_hydrolase_fold"/>
</dbReference>
<sequence>MPARFKSSQTDRQDENFHRDSKQHGLPFTVSLDPSIISHPRTRLSNPIYPAQLTPASWDQGTELSALQQMVAYWRDEFDWRPLMSSITSKCARMGLTPILSLSGPPTKILCHFYSSMGDSEAFGSLTRSSGSWSTPDAENPNVQVGLVCRRLCHDIVPSFFEAFHVVVPSLPGYGFSISPRISLDEFLSIVTIYYGTGTIVSSYYEYQRLCPATRWSCAILGRVIKDVRKGLEDRYR</sequence>
<proteinExistence type="inferred from homology"/>
<dbReference type="AlphaFoldDB" id="A0A433AVH8"/>
<dbReference type="GO" id="GO:0097176">
    <property type="term" value="P:epoxide metabolic process"/>
    <property type="evidence" value="ECO:0007669"/>
    <property type="project" value="TreeGrafter"/>
</dbReference>
<evidence type="ECO:0000259" key="5">
    <source>
        <dbReference type="Pfam" id="PF06441"/>
    </source>
</evidence>
<reference evidence="6 7" key="1">
    <citation type="journal article" date="2018" name="New Phytol.">
        <title>Phylogenomics of Endogonaceae and evolution of mycorrhizas within Mucoromycota.</title>
        <authorList>
            <person name="Chang Y."/>
            <person name="Desiro A."/>
            <person name="Na H."/>
            <person name="Sandor L."/>
            <person name="Lipzen A."/>
            <person name="Clum A."/>
            <person name="Barry K."/>
            <person name="Grigoriev I.V."/>
            <person name="Martin F.M."/>
            <person name="Stajich J.E."/>
            <person name="Smith M.E."/>
            <person name="Bonito G."/>
            <person name="Spatafora J.W."/>
        </authorList>
    </citation>
    <scope>NUCLEOTIDE SEQUENCE [LARGE SCALE GENOMIC DNA]</scope>
    <source>
        <strain evidence="6 7">GMNB39</strain>
    </source>
</reference>
<dbReference type="GO" id="GO:0004301">
    <property type="term" value="F:epoxide hydrolase activity"/>
    <property type="evidence" value="ECO:0007669"/>
    <property type="project" value="TreeGrafter"/>
</dbReference>
<dbReference type="Proteomes" id="UP000268093">
    <property type="component" value="Unassembled WGS sequence"/>
</dbReference>
<evidence type="ECO:0000256" key="1">
    <source>
        <dbReference type="ARBA" id="ARBA00010088"/>
    </source>
</evidence>
<evidence type="ECO:0000256" key="3">
    <source>
        <dbReference type="ARBA" id="ARBA00022801"/>
    </source>
</evidence>
<feature type="domain" description="Epoxide hydrolase N-terminal" evidence="5">
    <location>
        <begin position="27"/>
        <end position="87"/>
    </location>
</feature>
<dbReference type="PANTHER" id="PTHR21661">
    <property type="entry name" value="EPOXIDE HYDROLASE 1-RELATED"/>
    <property type="match status" value="1"/>
</dbReference>
<evidence type="ECO:0000313" key="7">
    <source>
        <dbReference type="Proteomes" id="UP000268093"/>
    </source>
</evidence>
<organism evidence="6 7">
    <name type="scientific">Jimgerdemannia flammicorona</name>
    <dbReference type="NCBI Taxonomy" id="994334"/>
    <lineage>
        <taxon>Eukaryota</taxon>
        <taxon>Fungi</taxon>
        <taxon>Fungi incertae sedis</taxon>
        <taxon>Mucoromycota</taxon>
        <taxon>Mucoromycotina</taxon>
        <taxon>Endogonomycetes</taxon>
        <taxon>Endogonales</taxon>
        <taxon>Endogonaceae</taxon>
        <taxon>Jimgerdemannia</taxon>
    </lineage>
</organism>
<feature type="compositionally biased region" description="Basic and acidic residues" evidence="4">
    <location>
        <begin position="9"/>
        <end position="23"/>
    </location>
</feature>
<dbReference type="EMBL" id="RBNI01016775">
    <property type="protein sequence ID" value="RUP06737.1"/>
    <property type="molecule type" value="Genomic_DNA"/>
</dbReference>
<keyword evidence="7" id="KW-1185">Reference proteome</keyword>
<gene>
    <name evidence="6" type="ORF">BC936DRAFT_140298</name>
</gene>
<dbReference type="Pfam" id="PF06441">
    <property type="entry name" value="EHN"/>
    <property type="match status" value="1"/>
</dbReference>
<dbReference type="InterPro" id="IPR010497">
    <property type="entry name" value="Epoxide_hydro_N"/>
</dbReference>
<dbReference type="PANTHER" id="PTHR21661:SF35">
    <property type="entry name" value="EPOXIDE HYDROLASE"/>
    <property type="match status" value="1"/>
</dbReference>
<evidence type="ECO:0000256" key="4">
    <source>
        <dbReference type="SAM" id="MobiDB-lite"/>
    </source>
</evidence>
<dbReference type="OrthoDB" id="7130006at2759"/>
<protein>
    <recommendedName>
        <fullName evidence="5">Epoxide hydrolase N-terminal domain-containing protein</fullName>
    </recommendedName>
</protein>
<accession>A0A433AVH8</accession>
<comment type="caution">
    <text evidence="6">The sequence shown here is derived from an EMBL/GenBank/DDBJ whole genome shotgun (WGS) entry which is preliminary data.</text>
</comment>
<evidence type="ECO:0000256" key="2">
    <source>
        <dbReference type="ARBA" id="ARBA00022797"/>
    </source>
</evidence>
<name>A0A433AVH8_9FUNG</name>
<comment type="similarity">
    <text evidence="1">Belongs to the peptidase S33 family.</text>
</comment>
<keyword evidence="2" id="KW-0058">Aromatic hydrocarbons catabolism</keyword>
<keyword evidence="3" id="KW-0378">Hydrolase</keyword>